<reference evidence="4 5" key="1">
    <citation type="submission" date="2019-11" db="EMBL/GenBank/DDBJ databases">
        <title>Comparative genomics of hydrocarbon-degrading Desulfosarcina strains.</title>
        <authorList>
            <person name="Watanabe M."/>
            <person name="Kojima H."/>
            <person name="Fukui M."/>
        </authorList>
    </citation>
    <scope>NUCLEOTIDE SEQUENCE [LARGE SCALE GENOMIC DNA]</scope>
    <source>
        <strain evidence="4 5">PP31</strain>
    </source>
</reference>
<evidence type="ECO:0000313" key="4">
    <source>
        <dbReference type="EMBL" id="BBO75638.1"/>
    </source>
</evidence>
<feature type="transmembrane region" description="Helical" evidence="1">
    <location>
        <begin position="250"/>
        <end position="272"/>
    </location>
</feature>
<keyword evidence="5" id="KW-1185">Reference proteome</keyword>
<accession>A0A5K7Z3T0</accession>
<evidence type="ECO:0000313" key="5">
    <source>
        <dbReference type="Proteomes" id="UP000427769"/>
    </source>
</evidence>
<dbReference type="Pfam" id="PF04235">
    <property type="entry name" value="DUF418"/>
    <property type="match status" value="1"/>
</dbReference>
<feature type="transmembrane region" description="Helical" evidence="1">
    <location>
        <begin position="130"/>
        <end position="147"/>
    </location>
</feature>
<dbReference type="Proteomes" id="UP000427769">
    <property type="component" value="Chromosome"/>
</dbReference>
<feature type="transmembrane region" description="Helical" evidence="1">
    <location>
        <begin position="106"/>
        <end position="123"/>
    </location>
</feature>
<feature type="domain" description="Heparan-alpha-glucosaminide N-acetyltransferase catalytic" evidence="3">
    <location>
        <begin position="7"/>
        <end position="205"/>
    </location>
</feature>
<feature type="transmembrane region" description="Helical" evidence="1">
    <location>
        <begin position="51"/>
        <end position="71"/>
    </location>
</feature>
<feature type="transmembrane region" description="Helical" evidence="1">
    <location>
        <begin position="167"/>
        <end position="192"/>
    </location>
</feature>
<dbReference type="RefSeq" id="WP_170302313.1">
    <property type="nucleotide sequence ID" value="NZ_AP021875.1"/>
</dbReference>
<sequence length="381" mass="42779">MAGMSNRIVAYDHARALAVVGMIFVNTYKIMDINRFKPWWLDTLVRLATGRAAVLFVMLAGAGIVLAYDRASDNEKPLVRKRMIARASWLWLSGMLLTMVWNADILHFYTAYILFGVLLLDRCTARLKKLLAIMATVSMIVCALVTYDFEGGQILEEVFDSGLSSLVVDYLFFSTFYPVFPWFCFFLLGMLIGRLERSPNRLRFRFIFAASSVCFVGIELFSALLNAETIAGRWVDIELPLWRAFSLSEAFPAGPLFVFSAGASGLAVISLLRYLPERKPLWGAFTPLAAFGRLSLTFYIAHILIGHVFRRWIGNPHAIVSNGQAIFFSTGFILAGMVFAIVWTRHFKRGPLEMVLDALSRLFLKSRDASLRHPPEALSGG</sequence>
<dbReference type="Pfam" id="PF07786">
    <property type="entry name" value="HGSNAT_cat"/>
    <property type="match status" value="1"/>
</dbReference>
<dbReference type="InterPro" id="IPR052529">
    <property type="entry name" value="Bact_Transport_Assoc"/>
</dbReference>
<feature type="transmembrane region" description="Helical" evidence="1">
    <location>
        <begin position="325"/>
        <end position="344"/>
    </location>
</feature>
<feature type="domain" description="DUF418" evidence="2">
    <location>
        <begin position="258"/>
        <end position="356"/>
    </location>
</feature>
<evidence type="ECO:0000259" key="2">
    <source>
        <dbReference type="Pfam" id="PF04235"/>
    </source>
</evidence>
<feature type="transmembrane region" description="Helical" evidence="1">
    <location>
        <begin position="284"/>
        <end position="305"/>
    </location>
</feature>
<name>A0A5K7Z3T0_9BACT</name>
<dbReference type="PANTHER" id="PTHR30590">
    <property type="entry name" value="INNER MEMBRANE PROTEIN"/>
    <property type="match status" value="1"/>
</dbReference>
<dbReference type="EMBL" id="AP021875">
    <property type="protein sequence ID" value="BBO75638.1"/>
    <property type="molecule type" value="Genomic_DNA"/>
</dbReference>
<keyword evidence="1" id="KW-0472">Membrane</keyword>
<protein>
    <submittedName>
        <fullName evidence="4">Membrane protein</fullName>
    </submittedName>
</protein>
<feature type="transmembrane region" description="Helical" evidence="1">
    <location>
        <begin position="204"/>
        <end position="225"/>
    </location>
</feature>
<dbReference type="AlphaFoldDB" id="A0A5K7Z3T0"/>
<keyword evidence="1" id="KW-1133">Transmembrane helix</keyword>
<dbReference type="KEGG" id="dwd:DSCW_30550"/>
<evidence type="ECO:0000259" key="3">
    <source>
        <dbReference type="Pfam" id="PF07786"/>
    </source>
</evidence>
<organism evidence="4 5">
    <name type="scientific">Desulfosarcina widdelii</name>
    <dbReference type="NCBI Taxonomy" id="947919"/>
    <lineage>
        <taxon>Bacteria</taxon>
        <taxon>Pseudomonadati</taxon>
        <taxon>Thermodesulfobacteriota</taxon>
        <taxon>Desulfobacteria</taxon>
        <taxon>Desulfobacterales</taxon>
        <taxon>Desulfosarcinaceae</taxon>
        <taxon>Desulfosarcina</taxon>
    </lineage>
</organism>
<gene>
    <name evidence="4" type="ORF">DSCW_30550</name>
</gene>
<dbReference type="InterPro" id="IPR012429">
    <property type="entry name" value="HGSNAT_cat"/>
</dbReference>
<evidence type="ECO:0000256" key="1">
    <source>
        <dbReference type="SAM" id="Phobius"/>
    </source>
</evidence>
<keyword evidence="1" id="KW-0812">Transmembrane</keyword>
<dbReference type="PANTHER" id="PTHR30590:SF3">
    <property type="entry name" value="HYPOTHETICAL MEMBRANE SPANNING PROTEIN"/>
    <property type="match status" value="1"/>
</dbReference>
<dbReference type="InterPro" id="IPR007349">
    <property type="entry name" value="DUF418"/>
</dbReference>
<proteinExistence type="predicted"/>